<organism evidence="3 5">
    <name type="scientific">Candidatus Chlorohelix allophototropha</name>
    <dbReference type="NCBI Taxonomy" id="3003348"/>
    <lineage>
        <taxon>Bacteria</taxon>
        <taxon>Bacillati</taxon>
        <taxon>Chloroflexota</taxon>
        <taxon>Chloroflexia</taxon>
        <taxon>Candidatus Chloroheliales</taxon>
        <taxon>Candidatus Chloroheliaceae</taxon>
        <taxon>Candidatus Chlorohelix</taxon>
    </lineage>
</organism>
<accession>A0A8T7M5U4</accession>
<evidence type="ECO:0000259" key="1">
    <source>
        <dbReference type="Pfam" id="PF04016"/>
    </source>
</evidence>
<evidence type="ECO:0000259" key="2">
    <source>
        <dbReference type="Pfam" id="PF13938"/>
    </source>
</evidence>
<dbReference type="Pfam" id="PF04016">
    <property type="entry name" value="DUF364"/>
    <property type="match status" value="1"/>
</dbReference>
<evidence type="ECO:0000313" key="5">
    <source>
        <dbReference type="Proteomes" id="UP000521676"/>
    </source>
</evidence>
<proteinExistence type="predicted"/>
<evidence type="ECO:0000313" key="4">
    <source>
        <dbReference type="EMBL" id="WJW69402.1"/>
    </source>
</evidence>
<dbReference type="EMBL" id="JACATZ010000003">
    <property type="protein sequence ID" value="NWJ47490.1"/>
    <property type="molecule type" value="Genomic_DNA"/>
</dbReference>
<dbReference type="Proteomes" id="UP001431572">
    <property type="component" value="Chromosome 2"/>
</dbReference>
<name>A0A8T7M5U4_9CHLR</name>
<dbReference type="Proteomes" id="UP000521676">
    <property type="component" value="Unassembled WGS sequence"/>
</dbReference>
<feature type="domain" description="Putative heavy-metal chelation" evidence="1">
    <location>
        <begin position="113"/>
        <end position="243"/>
    </location>
</feature>
<dbReference type="RefSeq" id="WP_341471290.1">
    <property type="nucleotide sequence ID" value="NZ_CP128400.1"/>
</dbReference>
<dbReference type="Gene3D" id="3.30.390.100">
    <property type="match status" value="1"/>
</dbReference>
<gene>
    <name evidence="3" type="ORF">HXX08_16645</name>
    <name evidence="4" type="ORF">OZ401_003010</name>
</gene>
<reference evidence="4" key="2">
    <citation type="journal article" date="2024" name="Nature">
        <title>Anoxygenic phototroph of the Chloroflexota uses a type I reaction centre.</title>
        <authorList>
            <person name="Tsuji J.M."/>
            <person name="Shaw N.A."/>
            <person name="Nagashima S."/>
            <person name="Venkiteswaran J.J."/>
            <person name="Schiff S.L."/>
            <person name="Watanabe T."/>
            <person name="Fukui M."/>
            <person name="Hanada S."/>
            <person name="Tank M."/>
            <person name="Neufeld J.D."/>
        </authorList>
    </citation>
    <scope>NUCLEOTIDE SEQUENCE</scope>
    <source>
        <strain evidence="4">L227-S17</strain>
    </source>
</reference>
<dbReference type="SUPFAM" id="SSF159713">
    <property type="entry name" value="Dhaf3308-like"/>
    <property type="match status" value="1"/>
</dbReference>
<dbReference type="AlphaFoldDB" id="A0A8T7M5U4"/>
<dbReference type="InterPro" id="IPR025251">
    <property type="entry name" value="DUF4213"/>
</dbReference>
<dbReference type="InterPro" id="IPR007161">
    <property type="entry name" value="DUF364"/>
</dbReference>
<reference evidence="3 5" key="1">
    <citation type="submission" date="2020-06" db="EMBL/GenBank/DDBJ databases">
        <title>Anoxygenic phototrophic Chloroflexota member uses a Type I reaction center.</title>
        <authorList>
            <person name="Tsuji J.M."/>
            <person name="Shaw N.A."/>
            <person name="Nagashima S."/>
            <person name="Venkiteswaran J."/>
            <person name="Schiff S.L."/>
            <person name="Hanada S."/>
            <person name="Tank M."/>
            <person name="Neufeld J.D."/>
        </authorList>
    </citation>
    <scope>NUCLEOTIDE SEQUENCE [LARGE SCALE GENOMIC DNA]</scope>
    <source>
        <strain evidence="3">L227-S17</strain>
    </source>
</reference>
<protein>
    <submittedName>
        <fullName evidence="3">DUF364 domain-containing protein</fullName>
    </submittedName>
</protein>
<dbReference type="Gene3D" id="3.40.50.11590">
    <property type="match status" value="1"/>
</dbReference>
<sequence>MPIILDSIIETLPNGWKIKQINIGVNWTLVEIINPEGLTRAGIAATPGPEEFNAQTQFHYGLNQLPISDARILAEKVREVAPVQAALGLATLNSMLSPDPTTLTDIDAGDWLVEHSIGRKVAIVGHFPFVKELVPIANKLWVLELDPREGDLPASDAPKVIPYADLLAITSSTLINHTLESILELVQPGTKVIMLGPSTPLTPILFKFGVNLLSGVQVSDMPTLLKSIEAGVSFRKMRGLRRVSLLNI</sequence>
<dbReference type="EMBL" id="CP128400">
    <property type="protein sequence ID" value="WJW69402.1"/>
    <property type="molecule type" value="Genomic_DNA"/>
</dbReference>
<evidence type="ECO:0000313" key="6">
    <source>
        <dbReference type="Proteomes" id="UP001431572"/>
    </source>
</evidence>
<dbReference type="Pfam" id="PF13938">
    <property type="entry name" value="DUF4213"/>
    <property type="match status" value="1"/>
</dbReference>
<evidence type="ECO:0000313" key="3">
    <source>
        <dbReference type="EMBL" id="NWJ47490.1"/>
    </source>
</evidence>
<feature type="domain" description="DUF4213" evidence="2">
    <location>
        <begin position="6"/>
        <end position="95"/>
    </location>
</feature>
<keyword evidence="6" id="KW-1185">Reference proteome</keyword>